<evidence type="ECO:0000313" key="2">
    <source>
        <dbReference type="Proteomes" id="UP000287330"/>
    </source>
</evidence>
<organism evidence="1 2">
    <name type="scientific">Idiomarina fontislapidosi</name>
    <dbReference type="NCBI Taxonomy" id="263723"/>
    <lineage>
        <taxon>Bacteria</taxon>
        <taxon>Pseudomonadati</taxon>
        <taxon>Pseudomonadota</taxon>
        <taxon>Gammaproteobacteria</taxon>
        <taxon>Alteromonadales</taxon>
        <taxon>Idiomarinaceae</taxon>
        <taxon>Idiomarina</taxon>
    </lineage>
</organism>
<reference evidence="2" key="1">
    <citation type="journal article" date="2018" name="Front. Microbiol.">
        <title>Genome-Based Analysis Reveals the Taxonomy and Diversity of the Family Idiomarinaceae.</title>
        <authorList>
            <person name="Liu Y."/>
            <person name="Lai Q."/>
            <person name="Shao Z."/>
        </authorList>
    </citation>
    <scope>NUCLEOTIDE SEQUENCE [LARGE SCALE GENOMIC DNA]</scope>
    <source>
        <strain evidence="2">F23</strain>
    </source>
</reference>
<protein>
    <submittedName>
        <fullName evidence="1">Uncharacterized protein</fullName>
    </submittedName>
</protein>
<dbReference type="EMBL" id="PIPV01000002">
    <property type="protein sequence ID" value="RUO57651.1"/>
    <property type="molecule type" value="Genomic_DNA"/>
</dbReference>
<comment type="caution">
    <text evidence="1">The sequence shown here is derived from an EMBL/GenBank/DDBJ whole genome shotgun (WGS) entry which is preliminary data.</text>
</comment>
<dbReference type="RefSeq" id="WP_110573129.1">
    <property type="nucleotide sequence ID" value="NZ_PIPV01000002.1"/>
</dbReference>
<name>A0A432Y9R5_9GAMM</name>
<proteinExistence type="predicted"/>
<gene>
    <name evidence="1" type="ORF">CWE25_04065</name>
</gene>
<evidence type="ECO:0000313" key="1">
    <source>
        <dbReference type="EMBL" id="RUO57651.1"/>
    </source>
</evidence>
<keyword evidence="2" id="KW-1185">Reference proteome</keyword>
<dbReference type="AlphaFoldDB" id="A0A432Y9R5"/>
<dbReference type="OrthoDB" id="6238794at2"/>
<dbReference type="Proteomes" id="UP000287330">
    <property type="component" value="Unassembled WGS sequence"/>
</dbReference>
<sequence length="108" mass="12264">MQVIPQLNYRFDSAQRLATHISQLDSQLVLWCTLRQQVTEQVHVCITLPDGLSPFNGQLSVGATLVGQNKQHFIGLLINEQQALFRLRCLALIQPHRQLCGTILRTLF</sequence>
<accession>A0A432Y9R5</accession>